<evidence type="ECO:0000256" key="2">
    <source>
        <dbReference type="SAM" id="MobiDB-lite"/>
    </source>
</evidence>
<accession>A0A7L9FH25</accession>
<dbReference type="Pfam" id="PF07282">
    <property type="entry name" value="Cas12f1-like_TNB"/>
    <property type="match status" value="1"/>
</dbReference>
<dbReference type="InParanoid" id="A0A7L9FH25"/>
<evidence type="ECO:0000256" key="1">
    <source>
        <dbReference type="ARBA" id="ARBA00023125"/>
    </source>
</evidence>
<dbReference type="InterPro" id="IPR010095">
    <property type="entry name" value="Cas12f1-like_TNB"/>
</dbReference>
<dbReference type="AlphaFoldDB" id="A0A7L9FH25"/>
<feature type="region of interest" description="Disordered" evidence="2">
    <location>
        <begin position="317"/>
        <end position="336"/>
    </location>
</feature>
<dbReference type="EMBL" id="CP062310">
    <property type="protein sequence ID" value="QOJ78931.1"/>
    <property type="molecule type" value="Genomic_DNA"/>
</dbReference>
<dbReference type="GeneID" id="59148278"/>
<dbReference type="Proteomes" id="UP000594121">
    <property type="component" value="Chromosome"/>
</dbReference>
<evidence type="ECO:0000313" key="4">
    <source>
        <dbReference type="EMBL" id="QOJ78931.1"/>
    </source>
</evidence>
<dbReference type="RefSeq" id="WP_192818903.1">
    <property type="nucleotide sequence ID" value="NZ_CP062310.1"/>
</dbReference>
<sequence>MHRGVYEALKERYGLPSKMAQDCYRHAIAVYKGWLRNPHKGEFPTVRRRAVWLAHKYSYWLKGGVVHIAAIGDIPVIGRPGHEMQYADWEPGDAVLTVREDGVFLHVPKAKAVPPIGAKDAVGVDVNYREVAAATSMEDSIRLETRIEDAVRVRRHAEALQRRHGRSWRRRHKVLARIRKLYKRSRNILLDAARKIGKKVAEYALERKAKIRMEDLNGLKRRAQGAPKEWRLRLAFLAYREIQHWIAHQARKRGVPVEYVPPGGTSSRCPVDGHKLAEASYRTLRCPKCGLAADRDLIAALNIRMGGLLTAPTALPLTDEAPTEGGNLPARGTPAL</sequence>
<gene>
    <name evidence="4" type="primary">tnpB</name>
    <name evidence="4" type="ORF">IG193_00240</name>
</gene>
<proteinExistence type="predicted"/>
<dbReference type="GO" id="GO:0003677">
    <property type="term" value="F:DNA binding"/>
    <property type="evidence" value="ECO:0007669"/>
    <property type="project" value="UniProtKB-KW"/>
</dbReference>
<organism evidence="4 5">
    <name type="scientific">Infirmifilum lucidum</name>
    <dbReference type="NCBI Taxonomy" id="2776706"/>
    <lineage>
        <taxon>Archaea</taxon>
        <taxon>Thermoproteota</taxon>
        <taxon>Thermoprotei</taxon>
        <taxon>Thermofilales</taxon>
        <taxon>Thermofilaceae</taxon>
        <taxon>Infirmifilum</taxon>
    </lineage>
</organism>
<evidence type="ECO:0000313" key="5">
    <source>
        <dbReference type="Proteomes" id="UP000594121"/>
    </source>
</evidence>
<name>A0A7L9FH25_9CREN</name>
<dbReference type="NCBIfam" id="TIGR01766">
    <property type="entry name" value="IS200/IS605 family accessory protein TnpB-like domain"/>
    <property type="match status" value="1"/>
</dbReference>
<reference evidence="4 5" key="1">
    <citation type="submission" date="2020-10" db="EMBL/GenBank/DDBJ databases">
        <title>Thermofilum lucidum 3507LT sp. nov. a novel member of Thermofilaceae family isolated from Chile hot spring, and proposal of description order Thermofilales.</title>
        <authorList>
            <person name="Zayulina K.S."/>
            <person name="Elcheninov A.G."/>
            <person name="Toshchakov S.V."/>
            <person name="Kublanov I.V."/>
        </authorList>
    </citation>
    <scope>NUCLEOTIDE SEQUENCE [LARGE SCALE GENOMIC DNA]</scope>
    <source>
        <strain evidence="4 5">3507LT</strain>
    </source>
</reference>
<dbReference type="KEGG" id="thel:IG193_00240"/>
<protein>
    <submittedName>
        <fullName evidence="4">IS200/IS605 family element transposase accessory protein TnpB</fullName>
    </submittedName>
</protein>
<feature type="domain" description="Cas12f1-like TNB" evidence="3">
    <location>
        <begin position="239"/>
        <end position="303"/>
    </location>
</feature>
<keyword evidence="1" id="KW-0238">DNA-binding</keyword>
<evidence type="ECO:0000259" key="3">
    <source>
        <dbReference type="Pfam" id="PF07282"/>
    </source>
</evidence>
<keyword evidence="5" id="KW-1185">Reference proteome</keyword>
<dbReference type="NCBIfam" id="NF040570">
    <property type="entry name" value="guided_TnpB"/>
    <property type="match status" value="1"/>
</dbReference>